<dbReference type="Pfam" id="PF07691">
    <property type="entry name" value="PA14"/>
    <property type="match status" value="1"/>
</dbReference>
<dbReference type="PROSITE" id="PS51820">
    <property type="entry name" value="PA14"/>
    <property type="match status" value="1"/>
</dbReference>
<feature type="signal peptide" evidence="6">
    <location>
        <begin position="1"/>
        <end position="21"/>
    </location>
</feature>
<evidence type="ECO:0000259" key="7">
    <source>
        <dbReference type="PROSITE" id="PS51123"/>
    </source>
</evidence>
<dbReference type="PANTHER" id="PTHR30329:SF21">
    <property type="entry name" value="LIPOPROTEIN YIAD-RELATED"/>
    <property type="match status" value="1"/>
</dbReference>
<evidence type="ECO:0000313" key="10">
    <source>
        <dbReference type="Proteomes" id="UP000700732"/>
    </source>
</evidence>
<dbReference type="SUPFAM" id="SSF103088">
    <property type="entry name" value="OmpA-like"/>
    <property type="match status" value="1"/>
</dbReference>
<dbReference type="SMART" id="SM00758">
    <property type="entry name" value="PA14"/>
    <property type="match status" value="1"/>
</dbReference>
<evidence type="ECO:0000256" key="1">
    <source>
        <dbReference type="ARBA" id="ARBA00004442"/>
    </source>
</evidence>
<name>A0ABR6W5E4_9BACT</name>
<evidence type="ECO:0000256" key="4">
    <source>
        <dbReference type="PROSITE-ProRule" id="PRU00473"/>
    </source>
</evidence>
<dbReference type="InterPro" id="IPR037524">
    <property type="entry name" value="PA14/GLEYA"/>
</dbReference>
<dbReference type="InterPro" id="IPR006664">
    <property type="entry name" value="OMP_bac"/>
</dbReference>
<sequence length="381" mass="42131">MNTFRLLLLAPILLAGIRGMAQPNADHGLKGDYYTGTNFDRKVFSRIDPNLNFNWRGRTPGAGLDRQYYSIRWTGRLQAPASGMYRFTVEVDDGVRVWVGNKKIIDAWELHDNITFTGSVMLEAGKTYDLRVDYFNDMLEGEIKLYWVKPDEYRTAGSSPGSILTPEFLSYKPAAPPVAIRPVAPVVTKPAARTVAAIRPPVQVTKRPDPVKTPPSATATSPLTAKTTVPLPDAAQPSTSQPSVARPSAARPDIEKPTVAPPVFDKLATGETIILTHVLFKQSEYVLLPDSYAELDKLVLTLKNQPALRIEIGGHTDNVGDQRLNQTLSEYRAKVVANYLIQHGIADERVRARGFGGSRPLNGNATEAERIVNRRVEFTVW</sequence>
<dbReference type="InterPro" id="IPR011658">
    <property type="entry name" value="PA14_dom"/>
</dbReference>
<gene>
    <name evidence="9" type="ORF">FH603_2319</name>
</gene>
<dbReference type="Pfam" id="PF00691">
    <property type="entry name" value="OmpA"/>
    <property type="match status" value="1"/>
</dbReference>
<comment type="caution">
    <text evidence="9">The sequence shown here is derived from an EMBL/GenBank/DDBJ whole genome shotgun (WGS) entry which is preliminary data.</text>
</comment>
<dbReference type="SUPFAM" id="SSF56988">
    <property type="entry name" value="Anthrax protective antigen"/>
    <property type="match status" value="1"/>
</dbReference>
<feature type="region of interest" description="Disordered" evidence="5">
    <location>
        <begin position="198"/>
        <end position="260"/>
    </location>
</feature>
<dbReference type="CDD" id="cd07185">
    <property type="entry name" value="OmpA_C-like"/>
    <property type="match status" value="1"/>
</dbReference>
<feature type="compositionally biased region" description="Low complexity" evidence="5">
    <location>
        <begin position="214"/>
        <end position="229"/>
    </location>
</feature>
<feature type="chain" id="PRO_5045046157" evidence="6">
    <location>
        <begin position="22"/>
        <end position="381"/>
    </location>
</feature>
<evidence type="ECO:0000256" key="6">
    <source>
        <dbReference type="SAM" id="SignalP"/>
    </source>
</evidence>
<dbReference type="PANTHER" id="PTHR30329">
    <property type="entry name" value="STATOR ELEMENT OF FLAGELLAR MOTOR COMPLEX"/>
    <property type="match status" value="1"/>
</dbReference>
<dbReference type="EMBL" id="VFIA01000012">
    <property type="protein sequence ID" value="MBC3791811.1"/>
    <property type="molecule type" value="Genomic_DNA"/>
</dbReference>
<evidence type="ECO:0000259" key="8">
    <source>
        <dbReference type="PROSITE" id="PS51820"/>
    </source>
</evidence>
<protein>
    <submittedName>
        <fullName evidence="9">Outer membrane protein OmpA-like peptidoglycan-associated protein</fullName>
    </submittedName>
</protein>
<evidence type="ECO:0000256" key="5">
    <source>
        <dbReference type="SAM" id="MobiDB-lite"/>
    </source>
</evidence>
<dbReference type="RefSeq" id="WP_235985589.1">
    <property type="nucleotide sequence ID" value="NZ_VFIA01000012.1"/>
</dbReference>
<reference evidence="9 10" key="1">
    <citation type="submission" date="2019-06" db="EMBL/GenBank/DDBJ databases">
        <title>Spirosoma utsteinense sp. nov. isolated from Antarctic ice-free soils.</title>
        <authorList>
            <person name="Tahon G."/>
        </authorList>
    </citation>
    <scope>NUCLEOTIDE SEQUENCE [LARGE SCALE GENOMIC DNA]</scope>
    <source>
        <strain evidence="9 10">LMG 31447</strain>
    </source>
</reference>
<evidence type="ECO:0000256" key="3">
    <source>
        <dbReference type="ARBA" id="ARBA00023237"/>
    </source>
</evidence>
<feature type="domain" description="OmpA-like" evidence="7">
    <location>
        <begin position="267"/>
        <end position="381"/>
    </location>
</feature>
<feature type="domain" description="PA14" evidence="8">
    <location>
        <begin position="24"/>
        <end position="161"/>
    </location>
</feature>
<evidence type="ECO:0000313" key="9">
    <source>
        <dbReference type="EMBL" id="MBC3791811.1"/>
    </source>
</evidence>
<accession>A0ABR6W5E4</accession>
<keyword evidence="10" id="KW-1185">Reference proteome</keyword>
<dbReference type="InterPro" id="IPR006665">
    <property type="entry name" value="OmpA-like"/>
</dbReference>
<organism evidence="9 10">
    <name type="scientific">Spirosoma utsteinense</name>
    <dbReference type="NCBI Taxonomy" id="2585773"/>
    <lineage>
        <taxon>Bacteria</taxon>
        <taxon>Pseudomonadati</taxon>
        <taxon>Bacteroidota</taxon>
        <taxon>Cytophagia</taxon>
        <taxon>Cytophagales</taxon>
        <taxon>Cytophagaceae</taxon>
        <taxon>Spirosoma</taxon>
    </lineage>
</organism>
<keyword evidence="2 4" id="KW-0472">Membrane</keyword>
<dbReference type="PRINTS" id="PR01021">
    <property type="entry name" value="OMPADOMAIN"/>
</dbReference>
<evidence type="ECO:0000256" key="2">
    <source>
        <dbReference type="ARBA" id="ARBA00023136"/>
    </source>
</evidence>
<dbReference type="Proteomes" id="UP000700732">
    <property type="component" value="Unassembled WGS sequence"/>
</dbReference>
<dbReference type="Gene3D" id="3.30.1330.60">
    <property type="entry name" value="OmpA-like domain"/>
    <property type="match status" value="1"/>
</dbReference>
<keyword evidence="3" id="KW-0998">Cell outer membrane</keyword>
<dbReference type="InterPro" id="IPR050330">
    <property type="entry name" value="Bact_OuterMem_StrucFunc"/>
</dbReference>
<dbReference type="InterPro" id="IPR036737">
    <property type="entry name" value="OmpA-like_sf"/>
</dbReference>
<proteinExistence type="predicted"/>
<dbReference type="Gene3D" id="3.90.182.10">
    <property type="entry name" value="Toxin - Anthrax Protective Antigen,domain 1"/>
    <property type="match status" value="1"/>
</dbReference>
<comment type="subcellular location">
    <subcellularLocation>
        <location evidence="1">Cell outer membrane</location>
    </subcellularLocation>
</comment>
<dbReference type="PROSITE" id="PS51123">
    <property type="entry name" value="OMPA_2"/>
    <property type="match status" value="1"/>
</dbReference>
<keyword evidence="6" id="KW-0732">Signal</keyword>